<organism evidence="2 3">
    <name type="scientific">Bisbaumannia pacifica</name>
    <dbReference type="NCBI Taxonomy" id="77098"/>
    <lineage>
        <taxon>Bacteria</taxon>
        <taxon>Pseudomonadati</taxon>
        <taxon>Pseudomonadota</taxon>
        <taxon>Gammaproteobacteria</taxon>
        <taxon>Oceanospirillales</taxon>
        <taxon>Halomonadaceae</taxon>
        <taxon>Bisbaumannia</taxon>
    </lineage>
</organism>
<dbReference type="EMBL" id="JAEDAF010000008">
    <property type="protein sequence ID" value="MBH8580410.1"/>
    <property type="molecule type" value="Genomic_DNA"/>
</dbReference>
<dbReference type="Gene3D" id="3.40.630.30">
    <property type="match status" value="1"/>
</dbReference>
<name>A0ABD4L145_9GAMM</name>
<dbReference type="InterPro" id="IPR016181">
    <property type="entry name" value="Acyl_CoA_acyltransferase"/>
</dbReference>
<proteinExistence type="predicted"/>
<reference evidence="2 3" key="1">
    <citation type="submission" date="2020-12" db="EMBL/GenBank/DDBJ databases">
        <title>Draft genome sequence of Halomonas pacifica strain CARE-V15.</title>
        <authorList>
            <person name="Vignesh N."/>
            <person name="Thabitha A."/>
            <person name="Saravanan R."/>
            <person name="Manigandan V."/>
        </authorList>
    </citation>
    <scope>NUCLEOTIDE SEQUENCE [LARGE SCALE GENOMIC DNA]</scope>
    <source>
        <strain evidence="2 3">CARE-V15</strain>
    </source>
</reference>
<comment type="caution">
    <text evidence="2">The sequence shown here is derived from an EMBL/GenBank/DDBJ whole genome shotgun (WGS) entry which is preliminary data.</text>
</comment>
<dbReference type="Pfam" id="PF00583">
    <property type="entry name" value="Acetyltransf_1"/>
    <property type="match status" value="1"/>
</dbReference>
<dbReference type="SUPFAM" id="SSF55729">
    <property type="entry name" value="Acyl-CoA N-acyltransferases (Nat)"/>
    <property type="match status" value="1"/>
</dbReference>
<gene>
    <name evidence="2" type="ORF">I7V36_09925</name>
</gene>
<dbReference type="Proteomes" id="UP000651738">
    <property type="component" value="Unassembled WGS sequence"/>
</dbReference>
<sequence length="198" mass="21884">MTGLTLTTRQGPTIAPYLEALAGLRIRVFRDFPYLYDGDPAYEAAYLGRYAENPASRFVLAFDGKALVGAATGQPLADEVAEFRAPFAAAGIDPATVFYYGESLLLPEYRGRGIGKAFMADREAHARDAGFALAAFCAVERPDDHPRKPADYRPLHGFWASRGYHRRGELATTFAWKDIGEAEEGDKPMVFWLKELTP</sequence>
<evidence type="ECO:0000259" key="1">
    <source>
        <dbReference type="PROSITE" id="PS51186"/>
    </source>
</evidence>
<protein>
    <submittedName>
        <fullName evidence="2">GNAT family N-acetyltransferase</fullName>
    </submittedName>
</protein>
<dbReference type="InterPro" id="IPR000182">
    <property type="entry name" value="GNAT_dom"/>
</dbReference>
<dbReference type="PROSITE" id="PS51186">
    <property type="entry name" value="GNAT"/>
    <property type="match status" value="1"/>
</dbReference>
<evidence type="ECO:0000313" key="3">
    <source>
        <dbReference type="Proteomes" id="UP000651738"/>
    </source>
</evidence>
<accession>A0ABD4L145</accession>
<dbReference type="AlphaFoldDB" id="A0ABD4L145"/>
<dbReference type="CDD" id="cd04301">
    <property type="entry name" value="NAT_SF"/>
    <property type="match status" value="1"/>
</dbReference>
<dbReference type="RefSeq" id="WP_198057702.1">
    <property type="nucleotide sequence ID" value="NZ_JAEDAF010000008.1"/>
</dbReference>
<feature type="domain" description="N-acetyltransferase" evidence="1">
    <location>
        <begin position="6"/>
        <end position="194"/>
    </location>
</feature>
<evidence type="ECO:0000313" key="2">
    <source>
        <dbReference type="EMBL" id="MBH8580410.1"/>
    </source>
</evidence>